<keyword evidence="7 10" id="KW-1133">Transmembrane helix</keyword>
<keyword evidence="5 13" id="KW-0067">ATP-binding</keyword>
<keyword evidence="2" id="KW-0997">Cell inner membrane</keyword>
<dbReference type="SMART" id="SM00382">
    <property type="entry name" value="AAA"/>
    <property type="match status" value="1"/>
</dbReference>
<feature type="transmembrane region" description="Helical" evidence="10">
    <location>
        <begin position="255"/>
        <end position="280"/>
    </location>
</feature>
<evidence type="ECO:0000256" key="9">
    <source>
        <dbReference type="ARBA" id="ARBA00023455"/>
    </source>
</evidence>
<comment type="subcellular location">
    <subcellularLocation>
        <location evidence="1">Cell inner membrane</location>
        <topology evidence="1">Multi-pass membrane protein</topology>
    </subcellularLocation>
</comment>
<feature type="transmembrane region" description="Helical" evidence="10">
    <location>
        <begin position="39"/>
        <end position="58"/>
    </location>
</feature>
<feature type="domain" description="ABC transmembrane type-1" evidence="12">
    <location>
        <begin position="40"/>
        <end position="313"/>
    </location>
</feature>
<dbReference type="InterPro" id="IPR003439">
    <property type="entry name" value="ABC_transporter-like_ATP-bd"/>
</dbReference>
<keyword evidence="4" id="KW-0547">Nucleotide-binding</keyword>
<dbReference type="RefSeq" id="WP_151843879.1">
    <property type="nucleotide sequence ID" value="NZ_WBZJ01000001.1"/>
</dbReference>
<dbReference type="InterPro" id="IPR027417">
    <property type="entry name" value="P-loop_NTPase"/>
</dbReference>
<dbReference type="Gene3D" id="3.40.50.300">
    <property type="entry name" value="P-loop containing nucleotide triphosphate hydrolases"/>
    <property type="match status" value="1"/>
</dbReference>
<dbReference type="InterPro" id="IPR036640">
    <property type="entry name" value="ABC1_TM_sf"/>
</dbReference>
<dbReference type="Pfam" id="PF00005">
    <property type="entry name" value="ABC_tran"/>
    <property type="match status" value="1"/>
</dbReference>
<dbReference type="GO" id="GO:0005524">
    <property type="term" value="F:ATP binding"/>
    <property type="evidence" value="ECO:0007669"/>
    <property type="project" value="UniProtKB-KW"/>
</dbReference>
<feature type="transmembrane region" description="Helical" evidence="10">
    <location>
        <begin position="152"/>
        <end position="169"/>
    </location>
</feature>
<evidence type="ECO:0000313" key="13">
    <source>
        <dbReference type="EMBL" id="KAB3523080.1"/>
    </source>
</evidence>
<dbReference type="Pfam" id="PF00664">
    <property type="entry name" value="ABC_membrane"/>
    <property type="match status" value="1"/>
</dbReference>
<organism evidence="13 14">
    <name type="scientific">Corynebacterium zhongnanshanii</name>
    <dbReference type="NCBI Taxonomy" id="2768834"/>
    <lineage>
        <taxon>Bacteria</taxon>
        <taxon>Bacillati</taxon>
        <taxon>Actinomycetota</taxon>
        <taxon>Actinomycetes</taxon>
        <taxon>Mycobacteriales</taxon>
        <taxon>Corynebacteriaceae</taxon>
        <taxon>Corynebacterium</taxon>
    </lineage>
</organism>
<dbReference type="InterPro" id="IPR011527">
    <property type="entry name" value="ABC1_TM_dom"/>
</dbReference>
<accession>A0ABQ6VF88</accession>
<dbReference type="Gene3D" id="1.20.1560.10">
    <property type="entry name" value="ABC transporter type 1, transmembrane domain"/>
    <property type="match status" value="1"/>
</dbReference>
<dbReference type="SUPFAM" id="SSF90123">
    <property type="entry name" value="ABC transporter transmembrane region"/>
    <property type="match status" value="1"/>
</dbReference>
<sequence length="592" mass="63473">MSNATHASASNTTRLRDPFLIRSLATLQSSTGHRLSRRFMALSLLVGLLDGLAVLTLVPLTSALVEHQPIAGWLWALAGIAVAAFVLRFFATMASYHTALDFIRTAHRVVGDKLATLPLGWFGPTQTGGLSRLVSDRFMAAAEVVSHMQGTIFRDGAALLTLLVGAWIWNPRLGLVFLVIAPVALGVMHLARWIREEASDRALPSSKELSNRIVEFASHQPALRAAGRSEGFEPLQQALAADHKARLRELWQSTFALLLNGVVVQAFVVALITAAAGLAIDGTLSPLETLAIIGISLRFTRSLEQVGSAYVGLDVGRVVIAETTAITGAESLPEPAEPVRGDGSGSVELRDVTFGYSDTPVLRDVSFIARPGTVTAIVGPSGSGKTTIARLISRFWDVDSGAVLVDGVDIRQLGTEQLMSRLSMVFQDVYLFDDSLIANIRVGRPDASDADVYRAADLAGVTSIAERLGWDTPVGEGGRLLSGGERQRVSVARALLKQAPIVLFDEATSALDAENEANVLASMEALRAQSTFIVIAHKLDTIRTADRIIVLDAEGHVTQAGTHDELYGVPGVYQHFWKRREAARGWALGASE</sequence>
<proteinExistence type="inferred from homology"/>
<gene>
    <name evidence="13" type="ORF">F8377_02680</name>
</gene>
<evidence type="ECO:0000256" key="3">
    <source>
        <dbReference type="ARBA" id="ARBA00022692"/>
    </source>
</evidence>
<keyword evidence="2" id="KW-1003">Cell membrane</keyword>
<name>A0ABQ6VF88_9CORY</name>
<evidence type="ECO:0000256" key="7">
    <source>
        <dbReference type="ARBA" id="ARBA00022989"/>
    </source>
</evidence>
<evidence type="ECO:0000256" key="4">
    <source>
        <dbReference type="ARBA" id="ARBA00022741"/>
    </source>
</evidence>
<evidence type="ECO:0000313" key="14">
    <source>
        <dbReference type="Proteomes" id="UP000436181"/>
    </source>
</evidence>
<keyword evidence="14" id="KW-1185">Reference proteome</keyword>
<feature type="transmembrane region" description="Helical" evidence="10">
    <location>
        <begin position="70"/>
        <end position="91"/>
    </location>
</feature>
<evidence type="ECO:0000256" key="6">
    <source>
        <dbReference type="ARBA" id="ARBA00022967"/>
    </source>
</evidence>
<dbReference type="PROSITE" id="PS50893">
    <property type="entry name" value="ABC_TRANSPORTER_2"/>
    <property type="match status" value="1"/>
</dbReference>
<dbReference type="SUPFAM" id="SSF52540">
    <property type="entry name" value="P-loop containing nucleoside triphosphate hydrolases"/>
    <property type="match status" value="1"/>
</dbReference>
<dbReference type="InterPro" id="IPR039421">
    <property type="entry name" value="Type_1_exporter"/>
</dbReference>
<keyword evidence="6" id="KW-1278">Translocase</keyword>
<evidence type="ECO:0000259" key="11">
    <source>
        <dbReference type="PROSITE" id="PS50893"/>
    </source>
</evidence>
<dbReference type="EMBL" id="WBZJ01000001">
    <property type="protein sequence ID" value="KAB3523080.1"/>
    <property type="molecule type" value="Genomic_DNA"/>
</dbReference>
<dbReference type="Proteomes" id="UP000436181">
    <property type="component" value="Unassembled WGS sequence"/>
</dbReference>
<dbReference type="PANTHER" id="PTHR24221">
    <property type="entry name" value="ATP-BINDING CASSETTE SUB-FAMILY B"/>
    <property type="match status" value="1"/>
</dbReference>
<feature type="transmembrane region" description="Helical" evidence="10">
    <location>
        <begin position="175"/>
        <end position="194"/>
    </location>
</feature>
<evidence type="ECO:0000256" key="10">
    <source>
        <dbReference type="SAM" id="Phobius"/>
    </source>
</evidence>
<evidence type="ECO:0000256" key="1">
    <source>
        <dbReference type="ARBA" id="ARBA00004429"/>
    </source>
</evidence>
<reference evidence="13 14" key="1">
    <citation type="submission" date="2019-10" db="EMBL/GenBank/DDBJ databases">
        <title>Corynebacterium sp novel species isolated from the respiratory tract of Marmot.</title>
        <authorList>
            <person name="Zhang G."/>
        </authorList>
    </citation>
    <scope>NUCLEOTIDE SEQUENCE [LARGE SCALE GENOMIC DNA]</scope>
    <source>
        <strain evidence="13 14">336</strain>
    </source>
</reference>
<keyword evidence="8 10" id="KW-0472">Membrane</keyword>
<dbReference type="InterPro" id="IPR017871">
    <property type="entry name" value="ABC_transporter-like_CS"/>
</dbReference>
<feature type="domain" description="ABC transporter" evidence="11">
    <location>
        <begin position="347"/>
        <end position="579"/>
    </location>
</feature>
<evidence type="ECO:0000259" key="12">
    <source>
        <dbReference type="PROSITE" id="PS50929"/>
    </source>
</evidence>
<dbReference type="PANTHER" id="PTHR24221:SF654">
    <property type="entry name" value="ATP-BINDING CASSETTE SUB-FAMILY B MEMBER 6"/>
    <property type="match status" value="1"/>
</dbReference>
<protein>
    <submittedName>
        <fullName evidence="13">ABC transporter ATP-binding protein</fullName>
    </submittedName>
</protein>
<dbReference type="PROSITE" id="PS00211">
    <property type="entry name" value="ABC_TRANSPORTER_1"/>
    <property type="match status" value="1"/>
</dbReference>
<dbReference type="InterPro" id="IPR003593">
    <property type="entry name" value="AAA+_ATPase"/>
</dbReference>
<dbReference type="PROSITE" id="PS50929">
    <property type="entry name" value="ABC_TM1F"/>
    <property type="match status" value="1"/>
</dbReference>
<evidence type="ECO:0000256" key="2">
    <source>
        <dbReference type="ARBA" id="ARBA00022519"/>
    </source>
</evidence>
<evidence type="ECO:0000256" key="5">
    <source>
        <dbReference type="ARBA" id="ARBA00022840"/>
    </source>
</evidence>
<comment type="similarity">
    <text evidence="9">Belongs to the ABC transporter superfamily. Siderophore-Fe(3+) uptake transporter (SIUT) (TC 3.A.1.21) family.</text>
</comment>
<comment type="caution">
    <text evidence="13">The sequence shown here is derived from an EMBL/GenBank/DDBJ whole genome shotgun (WGS) entry which is preliminary data.</text>
</comment>
<keyword evidence="3 10" id="KW-0812">Transmembrane</keyword>
<evidence type="ECO:0000256" key="8">
    <source>
        <dbReference type="ARBA" id="ARBA00023136"/>
    </source>
</evidence>